<gene>
    <name evidence="2" type="ORF">FIJ20_22780</name>
</gene>
<dbReference type="InterPro" id="IPR051396">
    <property type="entry name" value="Bact_Antivir_Def_Nuclease"/>
</dbReference>
<feature type="domain" description="ATPase AAA-type core" evidence="1">
    <location>
        <begin position="54"/>
        <end position="382"/>
    </location>
</feature>
<organism evidence="2 3">
    <name type="scientific">Escherichia coli</name>
    <dbReference type="NCBI Taxonomy" id="562"/>
    <lineage>
        <taxon>Bacteria</taxon>
        <taxon>Pseudomonadati</taxon>
        <taxon>Pseudomonadota</taxon>
        <taxon>Gammaproteobacteria</taxon>
        <taxon>Enterobacterales</taxon>
        <taxon>Enterobacteriaceae</taxon>
        <taxon>Escherichia</taxon>
    </lineage>
</organism>
<dbReference type="Proteomes" id="UP000519859">
    <property type="component" value="Unassembled WGS sequence"/>
</dbReference>
<evidence type="ECO:0000313" key="3">
    <source>
        <dbReference type="Proteomes" id="UP000519859"/>
    </source>
</evidence>
<comment type="caution">
    <text evidence="2">The sequence shown here is derived from an EMBL/GenBank/DDBJ whole genome shotgun (WGS) entry which is preliminary data.</text>
</comment>
<proteinExistence type="predicted"/>
<dbReference type="EMBL" id="AASDFP010000074">
    <property type="protein sequence ID" value="EFB2194977.1"/>
    <property type="molecule type" value="Genomic_DNA"/>
</dbReference>
<evidence type="ECO:0000259" key="1">
    <source>
        <dbReference type="Pfam" id="PF13304"/>
    </source>
</evidence>
<evidence type="ECO:0000313" key="2">
    <source>
        <dbReference type="EMBL" id="EFB2194977.1"/>
    </source>
</evidence>
<dbReference type="GO" id="GO:0005524">
    <property type="term" value="F:ATP binding"/>
    <property type="evidence" value="ECO:0007669"/>
    <property type="project" value="UniProtKB-KW"/>
</dbReference>
<protein>
    <submittedName>
        <fullName evidence="2">ABC transporter ATP-binding protein</fullName>
    </submittedName>
</protein>
<dbReference type="GO" id="GO:0016887">
    <property type="term" value="F:ATP hydrolysis activity"/>
    <property type="evidence" value="ECO:0007669"/>
    <property type="project" value="InterPro"/>
</dbReference>
<dbReference type="PANTHER" id="PTHR43581:SF2">
    <property type="entry name" value="EXCINUCLEASE ATPASE SUBUNIT"/>
    <property type="match status" value="1"/>
</dbReference>
<accession>A0A8S7CVH6</accession>
<dbReference type="SUPFAM" id="SSF52540">
    <property type="entry name" value="P-loop containing nucleoside triphosphate hydrolases"/>
    <property type="match status" value="1"/>
</dbReference>
<name>A0A8S7CVH6_ECOLX</name>
<keyword evidence="2" id="KW-0067">ATP-binding</keyword>
<sequence>MRVKVNNFGTISQADVSIGGLTVITGENDTGKSTIGKILFSMVKAISRYEEDLEEDKEVQVTSLVERIYFNLRRRINIISSPEIRDLFNPRRFYALAKNDLYNTLHDREMFIRNLVDKNELSELVADSCYDYLRKIHELMIEPEDEQSAISRALRKAFFSEFRGEIIQKGHTSPIKASLEVVDGASPLIDIKWTREGMSHFKYTDALGYSDATYVDSPSVIQYHNLVGYAKTLFDNETGRMTVPLHVKDLISKLSDSVYTLFPHADLFGDTSHYNEALNISQKINNTFHGEVTYDTEQNEFFLEKKGYKVTSSNIASGIKSLGILDMLIKGGSATYNSLLIIDEPEVNLHPKWQIFYAEIVCELVSMGVDIIITTHSPYIIDALKHYSDKTGIENHFYLTERFPDEDYTYFVDITHNISLAINLLAAPLRDLNQEYLDDF</sequence>
<reference evidence="2 3" key="1">
    <citation type="submission" date="2019-06" db="EMBL/GenBank/DDBJ databases">
        <authorList>
            <consortium name="NARMS: The National Antimicrobial Resistance Monitoring System"/>
        </authorList>
    </citation>
    <scope>NUCLEOTIDE SEQUENCE [LARGE SCALE GENOMIC DNA]</scope>
    <source>
        <strain evidence="2 3">FSIS11921886</strain>
    </source>
</reference>
<dbReference type="InterPro" id="IPR003959">
    <property type="entry name" value="ATPase_AAA_core"/>
</dbReference>
<dbReference type="Gene3D" id="3.40.50.300">
    <property type="entry name" value="P-loop containing nucleotide triphosphate hydrolases"/>
    <property type="match status" value="2"/>
</dbReference>
<dbReference type="InterPro" id="IPR027417">
    <property type="entry name" value="P-loop_NTPase"/>
</dbReference>
<dbReference type="Pfam" id="PF13304">
    <property type="entry name" value="AAA_21"/>
    <property type="match status" value="1"/>
</dbReference>
<dbReference type="AlphaFoldDB" id="A0A8S7CVH6"/>
<dbReference type="PANTHER" id="PTHR43581">
    <property type="entry name" value="ATP/GTP PHOSPHATASE"/>
    <property type="match status" value="1"/>
</dbReference>
<keyword evidence="2" id="KW-0547">Nucleotide-binding</keyword>
<dbReference type="RefSeq" id="WP_096836961.1">
    <property type="nucleotide sequence ID" value="NZ_BLED01000134.1"/>
</dbReference>